<gene>
    <name evidence="6" type="primary">LOC116213136</name>
</gene>
<evidence type="ECO:0000256" key="1">
    <source>
        <dbReference type="ARBA" id="ARBA00008668"/>
    </source>
</evidence>
<comment type="similarity">
    <text evidence="1">Belongs to the 'GDSL' lipolytic enzyme family.</text>
</comment>
<dbReference type="GO" id="GO:0016042">
    <property type="term" value="P:lipid catabolic process"/>
    <property type="evidence" value="ECO:0007669"/>
    <property type="project" value="UniProtKB-KW"/>
</dbReference>
<dbReference type="InterPro" id="IPR001087">
    <property type="entry name" value="GDSL"/>
</dbReference>
<keyword evidence="3" id="KW-0442">Lipid degradation</keyword>
<reference evidence="6" key="2">
    <citation type="submission" date="2025-08" db="UniProtKB">
        <authorList>
            <consortium name="RefSeq"/>
        </authorList>
    </citation>
    <scope>IDENTIFICATION</scope>
    <source>
        <tissue evidence="6">Leaf</tissue>
    </source>
</reference>
<sequence>MHSTDTYMDINIHLKLRVMQQPRRWAAKSTALPFYRLRLKYIIPLRCQFRFWWGRIFNITSNPLNTQSIPLWQQVEYYLKVHEHLTKRLGSAHAQKHLSKSLFFIVFGSNNILDYSRSIDQNKPPKMHVNQMTTLLKAKLKILHTHGARKFMVVGLPPVGCCPAQRIQNETRGCREDTNTWTVMYKEALESMSQELKSEVKDMSYSYSHTYPLIHGFIQDPASNGTATFP</sequence>
<evidence type="ECO:0000256" key="4">
    <source>
        <dbReference type="ARBA" id="ARBA00023098"/>
    </source>
</evidence>
<proteinExistence type="inferred from homology"/>
<reference evidence="5" key="1">
    <citation type="journal article" date="2020" name="Plant Biotechnol. J.">
        <title>The pomegranate (Punica granatum L.) draft genome dissects genetic divergence between soft- and hard-seeded cultivars.</title>
        <authorList>
            <person name="Luo X."/>
            <person name="Li H."/>
            <person name="Wu Z."/>
            <person name="Yao W."/>
            <person name="Zhao P."/>
            <person name="Cao D."/>
            <person name="Yu H."/>
            <person name="Li K."/>
            <person name="Poudel K."/>
            <person name="Zhao D."/>
            <person name="Zhang F."/>
            <person name="Xia X."/>
            <person name="Chen L."/>
            <person name="Wang Q."/>
            <person name="Jing D."/>
            <person name="Cao S."/>
        </authorList>
    </citation>
    <scope>NUCLEOTIDE SEQUENCE [LARGE SCALE GENOMIC DNA]</scope>
    <source>
        <strain evidence="5">cv. Tunisia</strain>
    </source>
</reference>
<organism evidence="5 6">
    <name type="scientific">Punica granatum</name>
    <name type="common">Pomegranate</name>
    <dbReference type="NCBI Taxonomy" id="22663"/>
    <lineage>
        <taxon>Eukaryota</taxon>
        <taxon>Viridiplantae</taxon>
        <taxon>Streptophyta</taxon>
        <taxon>Embryophyta</taxon>
        <taxon>Tracheophyta</taxon>
        <taxon>Spermatophyta</taxon>
        <taxon>Magnoliopsida</taxon>
        <taxon>eudicotyledons</taxon>
        <taxon>Gunneridae</taxon>
        <taxon>Pentapetalae</taxon>
        <taxon>rosids</taxon>
        <taxon>malvids</taxon>
        <taxon>Myrtales</taxon>
        <taxon>Lythraceae</taxon>
        <taxon>Punica</taxon>
    </lineage>
</organism>
<accession>A0A6P8E968</accession>
<dbReference type="PANTHER" id="PTHR45648">
    <property type="entry name" value="GDSL LIPASE/ACYLHYDROLASE FAMILY PROTEIN (AFU_ORTHOLOGUE AFUA_4G14700)"/>
    <property type="match status" value="1"/>
</dbReference>
<keyword evidence="5" id="KW-1185">Reference proteome</keyword>
<dbReference type="InterPro" id="IPR036514">
    <property type="entry name" value="SGNH_hydro_sf"/>
</dbReference>
<keyword evidence="4" id="KW-0443">Lipid metabolism</keyword>
<keyword evidence="2" id="KW-0378">Hydrolase</keyword>
<dbReference type="PANTHER" id="PTHR45648:SF106">
    <property type="entry name" value="ANTHER-SPECIFIC PROLINE-RICH PROTEIN APG"/>
    <property type="match status" value="1"/>
</dbReference>
<dbReference type="Pfam" id="PF00657">
    <property type="entry name" value="Lipase_GDSL"/>
    <property type="match status" value="1"/>
</dbReference>
<dbReference type="InterPro" id="IPR051058">
    <property type="entry name" value="GDSL_Est/Lipase"/>
</dbReference>
<name>A0A6P8E968_PUNGR</name>
<evidence type="ECO:0000313" key="5">
    <source>
        <dbReference type="Proteomes" id="UP000515151"/>
    </source>
</evidence>
<dbReference type="GeneID" id="116213136"/>
<dbReference type="Proteomes" id="UP000515151">
    <property type="component" value="Chromosome 7"/>
</dbReference>
<evidence type="ECO:0000313" key="6">
    <source>
        <dbReference type="RefSeq" id="XP_031403830.1"/>
    </source>
</evidence>
<dbReference type="GO" id="GO:0016788">
    <property type="term" value="F:hydrolase activity, acting on ester bonds"/>
    <property type="evidence" value="ECO:0007669"/>
    <property type="project" value="InterPro"/>
</dbReference>
<dbReference type="AlphaFoldDB" id="A0A6P8E968"/>
<evidence type="ECO:0000256" key="3">
    <source>
        <dbReference type="ARBA" id="ARBA00022963"/>
    </source>
</evidence>
<protein>
    <submittedName>
        <fullName evidence="6">GDSL esterase/lipase At5g55050-like isoform X1</fullName>
    </submittedName>
</protein>
<dbReference type="Gene3D" id="3.40.50.1110">
    <property type="entry name" value="SGNH hydrolase"/>
    <property type="match status" value="1"/>
</dbReference>
<dbReference type="OrthoDB" id="1600564at2759"/>
<evidence type="ECO:0000256" key="2">
    <source>
        <dbReference type="ARBA" id="ARBA00022801"/>
    </source>
</evidence>
<dbReference type="RefSeq" id="XP_031403830.1">
    <property type="nucleotide sequence ID" value="XM_031547970.1"/>
</dbReference>